<proteinExistence type="predicted"/>
<sequence length="374" mass="42138">MTNLYELSDEELANLDVAEVEPLNEEVNEETTEETNVDNQDATEIETPATEVDESMGGDSDTHVQDGGVMEEQSSGDELEVDNTESETTEDKEVDAGVNHQEFYNTLTKPFKANGREFQITNPNDMIALMQKGLNYSKKMEEMKPNLNLIKTLEQYGLTDESKLSYLIDLHNKKPEAIAKLIKDSEIDLYEFDTEQANHYVPQSKVVHKSQLEEVISEVVDANPDFNSVLNSIYTDWDNQSKQAVIDNPNILRIISEQQTNGIYDKIMNIMEYEKAVGRLHGISYLQAYSEIEHRLLGGSAEGQASQQPQQSQQQAQVFTAPRPNQTNNSSNTSEQKRKVASPSTNTAKPSTEVIDPLKMSDEELIAYMEKLNK</sequence>
<evidence type="ECO:0000256" key="1">
    <source>
        <dbReference type="SAM" id="MobiDB-lite"/>
    </source>
</evidence>
<feature type="region of interest" description="Disordered" evidence="1">
    <location>
        <begin position="1"/>
        <end position="93"/>
    </location>
</feature>
<evidence type="ECO:0008006" key="4">
    <source>
        <dbReference type="Google" id="ProtNLM"/>
    </source>
</evidence>
<feature type="region of interest" description="Disordered" evidence="1">
    <location>
        <begin position="300"/>
        <end position="360"/>
    </location>
</feature>
<name>A0AAC8PVJ1_9GAMM</name>
<evidence type="ECO:0000313" key="2">
    <source>
        <dbReference type="EMBL" id="AKG07780.1"/>
    </source>
</evidence>
<feature type="compositionally biased region" description="Acidic residues" evidence="1">
    <location>
        <begin position="74"/>
        <end position="88"/>
    </location>
</feature>
<dbReference type="EMBL" id="CP011376">
    <property type="protein sequence ID" value="AKG07780.1"/>
    <property type="molecule type" value="Genomic_DNA"/>
</dbReference>
<dbReference type="RefSeq" id="WP_046699240.1">
    <property type="nucleotide sequence ID" value="NZ_CP011376.1"/>
</dbReference>
<feature type="compositionally biased region" description="Low complexity" evidence="1">
    <location>
        <begin position="300"/>
        <end position="317"/>
    </location>
</feature>
<gene>
    <name evidence="2" type="ORF">AAX06_05990</name>
</gene>
<protein>
    <recommendedName>
        <fullName evidence="4">Tape measure protein</fullName>
    </recommendedName>
</protein>
<accession>A0AAC8PVJ1</accession>
<dbReference type="AlphaFoldDB" id="A0AAC8PVJ1"/>
<reference evidence="2 3" key="1">
    <citation type="submission" date="2015-05" db="EMBL/GenBank/DDBJ databases">
        <authorList>
            <person name="Dickey A."/>
            <person name="Clawson M."/>
            <person name="Bono J."/>
            <person name="Loy J.D."/>
        </authorList>
    </citation>
    <scope>NUCLEOTIDE SEQUENCE [LARGE SCALE GENOMIC DNA]</scope>
    <source>
        <strain evidence="2 3">22581</strain>
    </source>
</reference>
<organism evidence="2 3">
    <name type="scientific">Moraxella bovoculi</name>
    <dbReference type="NCBI Taxonomy" id="386891"/>
    <lineage>
        <taxon>Bacteria</taxon>
        <taxon>Pseudomonadati</taxon>
        <taxon>Pseudomonadota</taxon>
        <taxon>Gammaproteobacteria</taxon>
        <taxon>Moraxellales</taxon>
        <taxon>Moraxellaceae</taxon>
        <taxon>Moraxella</taxon>
    </lineage>
</organism>
<evidence type="ECO:0000313" key="3">
    <source>
        <dbReference type="Proteomes" id="UP000077465"/>
    </source>
</evidence>
<feature type="compositionally biased region" description="Acidic residues" evidence="1">
    <location>
        <begin position="7"/>
        <end position="44"/>
    </location>
</feature>
<dbReference type="Proteomes" id="UP000077465">
    <property type="component" value="Chromosome"/>
</dbReference>